<proteinExistence type="predicted"/>
<dbReference type="EMBL" id="JAGTJQ010000001">
    <property type="protein sequence ID" value="KAH7040171.1"/>
    <property type="molecule type" value="Genomic_DNA"/>
</dbReference>
<feature type="region of interest" description="Disordered" evidence="1">
    <location>
        <begin position="1"/>
        <end position="39"/>
    </location>
</feature>
<accession>A0A9P8YIW2</accession>
<organism evidence="2 3">
    <name type="scientific">Microdochium trichocladiopsis</name>
    <dbReference type="NCBI Taxonomy" id="1682393"/>
    <lineage>
        <taxon>Eukaryota</taxon>
        <taxon>Fungi</taxon>
        <taxon>Dikarya</taxon>
        <taxon>Ascomycota</taxon>
        <taxon>Pezizomycotina</taxon>
        <taxon>Sordariomycetes</taxon>
        <taxon>Xylariomycetidae</taxon>
        <taxon>Xylariales</taxon>
        <taxon>Microdochiaceae</taxon>
        <taxon>Microdochium</taxon>
    </lineage>
</organism>
<name>A0A9P8YIW2_9PEZI</name>
<feature type="compositionally biased region" description="Basic residues" evidence="1">
    <location>
        <begin position="22"/>
        <end position="32"/>
    </location>
</feature>
<dbReference type="RefSeq" id="XP_046018226.1">
    <property type="nucleotide sequence ID" value="XM_046152215.1"/>
</dbReference>
<reference evidence="2" key="1">
    <citation type="journal article" date="2021" name="Nat. Commun.">
        <title>Genetic determinants of endophytism in the Arabidopsis root mycobiome.</title>
        <authorList>
            <person name="Mesny F."/>
            <person name="Miyauchi S."/>
            <person name="Thiergart T."/>
            <person name="Pickel B."/>
            <person name="Atanasova L."/>
            <person name="Karlsson M."/>
            <person name="Huettel B."/>
            <person name="Barry K.W."/>
            <person name="Haridas S."/>
            <person name="Chen C."/>
            <person name="Bauer D."/>
            <person name="Andreopoulos W."/>
            <person name="Pangilinan J."/>
            <person name="LaButti K."/>
            <person name="Riley R."/>
            <person name="Lipzen A."/>
            <person name="Clum A."/>
            <person name="Drula E."/>
            <person name="Henrissat B."/>
            <person name="Kohler A."/>
            <person name="Grigoriev I.V."/>
            <person name="Martin F.M."/>
            <person name="Hacquard S."/>
        </authorList>
    </citation>
    <scope>NUCLEOTIDE SEQUENCE</scope>
    <source>
        <strain evidence="2">MPI-CAGE-CH-0230</strain>
    </source>
</reference>
<evidence type="ECO:0000313" key="2">
    <source>
        <dbReference type="EMBL" id="KAH7040171.1"/>
    </source>
</evidence>
<evidence type="ECO:0000256" key="1">
    <source>
        <dbReference type="SAM" id="MobiDB-lite"/>
    </source>
</evidence>
<protein>
    <submittedName>
        <fullName evidence="2">Uncharacterized protein</fullName>
    </submittedName>
</protein>
<dbReference type="Proteomes" id="UP000756346">
    <property type="component" value="Unassembled WGS sequence"/>
</dbReference>
<gene>
    <name evidence="2" type="ORF">B0I36DRAFT_310098</name>
</gene>
<keyword evidence="3" id="KW-1185">Reference proteome</keyword>
<dbReference type="GeneID" id="70181761"/>
<sequence length="142" mass="15830">MHPGCPLDSGYARNHATQPHQGGRHHAPKPRQGRLNGYRPVKQQVDGRAWNQGLCSCSRGWGGQQHGPASMLQGSVMSSTSRGRLSGAACWSRATRRADWGSRSFARLPRTSHHTRQSWVAARMRGFSTKPLLLVKPWRIQQ</sequence>
<dbReference type="AlphaFoldDB" id="A0A9P8YIW2"/>
<evidence type="ECO:0000313" key="3">
    <source>
        <dbReference type="Proteomes" id="UP000756346"/>
    </source>
</evidence>
<comment type="caution">
    <text evidence="2">The sequence shown here is derived from an EMBL/GenBank/DDBJ whole genome shotgun (WGS) entry which is preliminary data.</text>
</comment>